<dbReference type="Pfam" id="PF13144">
    <property type="entry name" value="ChapFlgA"/>
    <property type="match status" value="1"/>
</dbReference>
<accession>A0A2A2F2U3</accession>
<dbReference type="Proteomes" id="UP000217771">
    <property type="component" value="Unassembled WGS sequence"/>
</dbReference>
<dbReference type="NCBIfam" id="TIGR03170">
    <property type="entry name" value="flgA_cterm"/>
    <property type="match status" value="1"/>
</dbReference>
<evidence type="ECO:0000256" key="4">
    <source>
        <dbReference type="ARBA" id="ARBA00022729"/>
    </source>
</evidence>
<comment type="caution">
    <text evidence="9">The sequence shown here is derived from an EMBL/GenBank/DDBJ whole genome shotgun (WGS) entry which is preliminary data.</text>
</comment>
<feature type="signal peptide" evidence="7">
    <location>
        <begin position="1"/>
        <end position="34"/>
    </location>
</feature>
<reference evidence="9 10" key="1">
    <citation type="submission" date="2017-08" db="EMBL/GenBank/DDBJ databases">
        <title>Halomonas alkalisoli sp. nov., isolated from saline alkaline soil.</title>
        <authorList>
            <person name="Wang D."/>
            <person name="Zhang G."/>
        </authorList>
    </citation>
    <scope>NUCLEOTIDE SEQUENCE [LARGE SCALE GENOMIC DNA]</scope>
    <source>
        <strain evidence="9 10">WRN001</strain>
    </source>
</reference>
<evidence type="ECO:0000256" key="3">
    <source>
        <dbReference type="ARBA" id="ARBA00014754"/>
    </source>
</evidence>
<dbReference type="Pfam" id="PF17656">
    <property type="entry name" value="ChapFlgA_N"/>
    <property type="match status" value="1"/>
</dbReference>
<proteinExistence type="inferred from homology"/>
<evidence type="ECO:0000256" key="2">
    <source>
        <dbReference type="ARBA" id="ARBA00010474"/>
    </source>
</evidence>
<dbReference type="InterPro" id="IPR039246">
    <property type="entry name" value="Flagellar_FlgA"/>
</dbReference>
<evidence type="ECO:0000256" key="6">
    <source>
        <dbReference type="ARBA" id="ARBA00025643"/>
    </source>
</evidence>
<evidence type="ECO:0000259" key="8">
    <source>
        <dbReference type="SMART" id="SM00858"/>
    </source>
</evidence>
<dbReference type="GO" id="GO:0044780">
    <property type="term" value="P:bacterial-type flagellum assembly"/>
    <property type="evidence" value="ECO:0007669"/>
    <property type="project" value="InterPro"/>
</dbReference>
<dbReference type="RefSeq" id="WP_095619049.1">
    <property type="nucleotide sequence ID" value="NZ_NSKB01000001.1"/>
</dbReference>
<dbReference type="OrthoDB" id="6236246at2"/>
<protein>
    <recommendedName>
        <fullName evidence="3 7">Flagella basal body P-ring formation protein FlgA</fullName>
    </recommendedName>
</protein>
<comment type="subcellular location">
    <subcellularLocation>
        <location evidence="1 7">Periplasm</location>
    </subcellularLocation>
</comment>
<comment type="function">
    <text evidence="6 7">Involved in the assembly process of the P-ring formation. It may associate with FlgF on the rod constituting a structure essential for the P-ring assembly or may act as a modulator protein for the P-ring assembly.</text>
</comment>
<gene>
    <name evidence="9" type="ORF">CK498_01285</name>
</gene>
<dbReference type="Gene3D" id="3.90.1210.10">
    <property type="entry name" value="Antifreeze-like/N-acetylneuraminic acid synthase C-terminal domain"/>
    <property type="match status" value="1"/>
</dbReference>
<keyword evidence="9" id="KW-0969">Cilium</keyword>
<dbReference type="InterPro" id="IPR036732">
    <property type="entry name" value="AFP_Neu5c_C_sf"/>
</dbReference>
<evidence type="ECO:0000256" key="5">
    <source>
        <dbReference type="ARBA" id="ARBA00022764"/>
    </source>
</evidence>
<dbReference type="SUPFAM" id="SSF51269">
    <property type="entry name" value="AFP III-like domain"/>
    <property type="match status" value="1"/>
</dbReference>
<dbReference type="EMBL" id="NSKB01000001">
    <property type="protein sequence ID" value="PAU79034.1"/>
    <property type="molecule type" value="Genomic_DNA"/>
</dbReference>
<dbReference type="Gene3D" id="2.30.30.760">
    <property type="match status" value="1"/>
</dbReference>
<dbReference type="InterPro" id="IPR013974">
    <property type="entry name" value="SAF"/>
</dbReference>
<dbReference type="InterPro" id="IPR041231">
    <property type="entry name" value="FlgA_N"/>
</dbReference>
<dbReference type="GO" id="GO:0042597">
    <property type="term" value="C:periplasmic space"/>
    <property type="evidence" value="ECO:0007669"/>
    <property type="project" value="UniProtKB-SubCell"/>
</dbReference>
<dbReference type="InterPro" id="IPR017585">
    <property type="entry name" value="SAF_FlgA"/>
</dbReference>
<evidence type="ECO:0000256" key="7">
    <source>
        <dbReference type="RuleBase" id="RU362063"/>
    </source>
</evidence>
<keyword evidence="5 7" id="KW-0574">Periplasm</keyword>
<dbReference type="AlphaFoldDB" id="A0A2A2F2U3"/>
<evidence type="ECO:0000313" key="10">
    <source>
        <dbReference type="Proteomes" id="UP000217771"/>
    </source>
</evidence>
<dbReference type="PANTHER" id="PTHR36307">
    <property type="entry name" value="FLAGELLA BASAL BODY P-RING FORMATION PROTEIN FLGA"/>
    <property type="match status" value="1"/>
</dbReference>
<evidence type="ECO:0000256" key="1">
    <source>
        <dbReference type="ARBA" id="ARBA00004418"/>
    </source>
</evidence>
<keyword evidence="9" id="KW-0282">Flagellum</keyword>
<organism evidence="9 10">
    <name type="scientific">Halomonas salipaludis</name>
    <dbReference type="NCBI Taxonomy" id="2032625"/>
    <lineage>
        <taxon>Bacteria</taxon>
        <taxon>Pseudomonadati</taxon>
        <taxon>Pseudomonadota</taxon>
        <taxon>Gammaproteobacteria</taxon>
        <taxon>Oceanospirillales</taxon>
        <taxon>Halomonadaceae</taxon>
        <taxon>Halomonas</taxon>
    </lineage>
</organism>
<comment type="similarity">
    <text evidence="2 7">Belongs to the FlgA family.</text>
</comment>
<keyword evidence="7" id="KW-1005">Bacterial flagellum biogenesis</keyword>
<feature type="domain" description="SAF" evidence="8">
    <location>
        <begin position="116"/>
        <end position="178"/>
    </location>
</feature>
<name>A0A2A2F2U3_9GAMM</name>
<dbReference type="SMART" id="SM00858">
    <property type="entry name" value="SAF"/>
    <property type="match status" value="1"/>
</dbReference>
<sequence>MPLVHLVRTVIAPRLGQAALLAALCLGLPTVASADASSQLLVERVHGFLYERSQSLGSEVHIEVHPPSAHLPACESPEPFIPNERAPSQGRISVGVRCGDQGQQIRYMQATVAVIGDYVVLRQDIPAGTVINADMLELSEAELGSLPRGVLTDLDQVIGQESARALRAGSAITSQQLREVTLVERGASVRIEAVGNGFAISREGQALDSGGMGREVRVRLANREILNAEVSGRNRLSVDF</sequence>
<feature type="chain" id="PRO_5011810328" description="Flagella basal body P-ring formation protein FlgA" evidence="7">
    <location>
        <begin position="35"/>
        <end position="240"/>
    </location>
</feature>
<dbReference type="CDD" id="cd11614">
    <property type="entry name" value="SAF_CpaB_FlgA_like"/>
    <property type="match status" value="1"/>
</dbReference>
<dbReference type="PANTHER" id="PTHR36307:SF1">
    <property type="entry name" value="FLAGELLA BASAL BODY P-RING FORMATION PROTEIN FLGA"/>
    <property type="match status" value="1"/>
</dbReference>
<keyword evidence="10" id="KW-1185">Reference proteome</keyword>
<evidence type="ECO:0000313" key="9">
    <source>
        <dbReference type="EMBL" id="PAU79034.1"/>
    </source>
</evidence>
<keyword evidence="4 7" id="KW-0732">Signal</keyword>
<keyword evidence="9" id="KW-0966">Cell projection</keyword>